<evidence type="ECO:0000313" key="2">
    <source>
        <dbReference type="Proteomes" id="UP000075374"/>
    </source>
</evidence>
<proteinExistence type="predicted"/>
<name>A0A151AQJ9_9CLOT</name>
<dbReference type="InterPro" id="IPR003772">
    <property type="entry name" value="YceD"/>
</dbReference>
<comment type="caution">
    <text evidence="1">The sequence shown here is derived from an EMBL/GenBank/DDBJ whole genome shotgun (WGS) entry which is preliminary data.</text>
</comment>
<evidence type="ECO:0000313" key="1">
    <source>
        <dbReference type="EMBL" id="KYH29919.1"/>
    </source>
</evidence>
<dbReference type="EMBL" id="LTBB01000002">
    <property type="protein sequence ID" value="KYH29919.1"/>
    <property type="molecule type" value="Genomic_DNA"/>
</dbReference>
<dbReference type="STRING" id="1121305.CLCOL_05570"/>
<dbReference type="AlphaFoldDB" id="A0A151AQJ9"/>
<dbReference type="RefSeq" id="WP_061857484.1">
    <property type="nucleotide sequence ID" value="NZ_LTBB01000002.1"/>
</dbReference>
<dbReference type="PANTHER" id="PTHR34374">
    <property type="entry name" value="LARGE RIBOSOMAL RNA SUBUNIT ACCUMULATION PROTEIN YCED HOMOLOG 1, CHLOROPLASTIC"/>
    <property type="match status" value="1"/>
</dbReference>
<dbReference type="Proteomes" id="UP000075374">
    <property type="component" value="Unassembled WGS sequence"/>
</dbReference>
<evidence type="ECO:0008006" key="3">
    <source>
        <dbReference type="Google" id="ProtNLM"/>
    </source>
</evidence>
<keyword evidence="2" id="KW-1185">Reference proteome</keyword>
<organism evidence="1 2">
    <name type="scientific">Clostridium colicanis DSM 13634</name>
    <dbReference type="NCBI Taxonomy" id="1121305"/>
    <lineage>
        <taxon>Bacteria</taxon>
        <taxon>Bacillati</taxon>
        <taxon>Bacillota</taxon>
        <taxon>Clostridia</taxon>
        <taxon>Eubacteriales</taxon>
        <taxon>Clostridiaceae</taxon>
        <taxon>Clostridium</taxon>
    </lineage>
</organism>
<accession>A0A151AQJ9</accession>
<gene>
    <name evidence="1" type="ORF">CLCOL_05570</name>
</gene>
<sequence length="166" mass="18916">MLLDISDLTGKRHTRKEIDVSFEGNNITFEDEKIVFVEPVNINGTFTLTGDIINFDGTMSTTLNLVCSRCLENFDKYIQVEIHEKFSKFNHNKDDDIIIINNDKVDFSPVIETNIILSLPMKKLCSEECKGLCSVCGTNLNHSKCNCKKDDVDPRLAKLRDFFSNN</sequence>
<dbReference type="PATRIC" id="fig|1121305.3.peg.562"/>
<protein>
    <recommendedName>
        <fullName evidence="3">Large ribosomal RNA subunit accumulation protein YceD</fullName>
    </recommendedName>
</protein>
<dbReference type="PANTHER" id="PTHR34374:SF1">
    <property type="entry name" value="LARGE RIBOSOMAL RNA SUBUNIT ACCUMULATION PROTEIN YCED HOMOLOG 1, CHLOROPLASTIC"/>
    <property type="match status" value="1"/>
</dbReference>
<dbReference type="Pfam" id="PF02620">
    <property type="entry name" value="YceD"/>
    <property type="match status" value="1"/>
</dbReference>
<reference evidence="1 2" key="1">
    <citation type="submission" date="2016-02" db="EMBL/GenBank/DDBJ databases">
        <title>Genome sequence of Clostridium colicanis DSM 13634.</title>
        <authorList>
            <person name="Poehlein A."/>
            <person name="Daniel R."/>
        </authorList>
    </citation>
    <scope>NUCLEOTIDE SEQUENCE [LARGE SCALE GENOMIC DNA]</scope>
    <source>
        <strain evidence="1 2">DSM 13634</strain>
    </source>
</reference>